<organism evidence="5">
    <name type="scientific">hydrothermal vent metagenome</name>
    <dbReference type="NCBI Taxonomy" id="652676"/>
    <lineage>
        <taxon>unclassified sequences</taxon>
        <taxon>metagenomes</taxon>
        <taxon>ecological metagenomes</taxon>
    </lineage>
</organism>
<keyword evidence="3" id="KW-0804">Transcription</keyword>
<name>A0A3B0SB92_9ZZZZ</name>
<dbReference type="AlphaFoldDB" id="A0A3B0SB92"/>
<dbReference type="SUPFAM" id="SSF48498">
    <property type="entry name" value="Tetracyclin repressor-like, C-terminal domain"/>
    <property type="match status" value="1"/>
</dbReference>
<keyword evidence="1" id="KW-0805">Transcription regulation</keyword>
<dbReference type="EMBL" id="UOED01000082">
    <property type="protein sequence ID" value="VAV93583.1"/>
    <property type="molecule type" value="Genomic_DNA"/>
</dbReference>
<accession>A0A3B0SB92</accession>
<gene>
    <name evidence="5" type="ORF">MNBD_ALPHA02-116</name>
</gene>
<dbReference type="GO" id="GO:0003677">
    <property type="term" value="F:DNA binding"/>
    <property type="evidence" value="ECO:0007669"/>
    <property type="project" value="UniProtKB-KW"/>
</dbReference>
<dbReference type="InterPro" id="IPR036271">
    <property type="entry name" value="Tet_transcr_reg_TetR-rel_C_sf"/>
</dbReference>
<dbReference type="PROSITE" id="PS50977">
    <property type="entry name" value="HTH_TETR_2"/>
    <property type="match status" value="1"/>
</dbReference>
<evidence type="ECO:0000256" key="3">
    <source>
        <dbReference type="ARBA" id="ARBA00023163"/>
    </source>
</evidence>
<reference evidence="5" key="1">
    <citation type="submission" date="2018-06" db="EMBL/GenBank/DDBJ databases">
        <authorList>
            <person name="Zhirakovskaya E."/>
        </authorList>
    </citation>
    <scope>NUCLEOTIDE SEQUENCE</scope>
</reference>
<evidence type="ECO:0000256" key="1">
    <source>
        <dbReference type="ARBA" id="ARBA00023015"/>
    </source>
</evidence>
<dbReference type="PRINTS" id="PR00455">
    <property type="entry name" value="HTHTETR"/>
</dbReference>
<evidence type="ECO:0000259" key="4">
    <source>
        <dbReference type="PROSITE" id="PS50977"/>
    </source>
</evidence>
<dbReference type="Gene3D" id="1.10.357.10">
    <property type="entry name" value="Tetracycline Repressor, domain 2"/>
    <property type="match status" value="1"/>
</dbReference>
<dbReference type="PANTHER" id="PTHR47506:SF1">
    <property type="entry name" value="HTH-TYPE TRANSCRIPTIONAL REGULATOR YJDC"/>
    <property type="match status" value="1"/>
</dbReference>
<dbReference type="SUPFAM" id="SSF46689">
    <property type="entry name" value="Homeodomain-like"/>
    <property type="match status" value="1"/>
</dbReference>
<keyword evidence="2" id="KW-0238">DNA-binding</keyword>
<evidence type="ECO:0000313" key="5">
    <source>
        <dbReference type="EMBL" id="VAV93583.1"/>
    </source>
</evidence>
<dbReference type="Pfam" id="PF00440">
    <property type="entry name" value="TetR_N"/>
    <property type="match status" value="1"/>
</dbReference>
<evidence type="ECO:0000256" key="2">
    <source>
        <dbReference type="ARBA" id="ARBA00023125"/>
    </source>
</evidence>
<sequence length="199" mass="22730">MANPEFANEDLFTGKGESEQQHILIQAARQLFQERGYGKVKLSDIARGAGLTLKETQLYFTSPQEICTEVIKSHRQSQHALFEGINQNTNPRQRLSLYLDSLIENTDILITRGCPITNLYFDVKREDHNLASEAAELLKQRLEWIRAQFVEIMRVENNTDLPERLTGAIHGIAILAQVTGNPDLIRNQVNQLKSWIRSM</sequence>
<protein>
    <recommendedName>
        <fullName evidence="4">HTH tetR-type domain-containing protein</fullName>
    </recommendedName>
</protein>
<proteinExistence type="predicted"/>
<feature type="domain" description="HTH tetR-type" evidence="4">
    <location>
        <begin position="18"/>
        <end position="78"/>
    </location>
</feature>
<dbReference type="InterPro" id="IPR001647">
    <property type="entry name" value="HTH_TetR"/>
</dbReference>
<dbReference type="PANTHER" id="PTHR47506">
    <property type="entry name" value="TRANSCRIPTIONAL REGULATORY PROTEIN"/>
    <property type="match status" value="1"/>
</dbReference>
<dbReference type="InterPro" id="IPR009057">
    <property type="entry name" value="Homeodomain-like_sf"/>
</dbReference>